<organism evidence="9 10">
    <name type="scientific">Paenibacillus riograndensis</name>
    <dbReference type="NCBI Taxonomy" id="483937"/>
    <lineage>
        <taxon>Bacteria</taxon>
        <taxon>Bacillati</taxon>
        <taxon>Bacillota</taxon>
        <taxon>Bacilli</taxon>
        <taxon>Bacillales</taxon>
        <taxon>Paenibacillaceae</taxon>
        <taxon>Paenibacillus</taxon>
        <taxon>Paenibacillus sonchi group</taxon>
    </lineage>
</organism>
<dbReference type="GO" id="GO:0051536">
    <property type="term" value="F:iron-sulfur cluster binding"/>
    <property type="evidence" value="ECO:0007669"/>
    <property type="project" value="UniProtKB-KW"/>
</dbReference>
<dbReference type="Gene3D" id="3.40.228.10">
    <property type="entry name" value="Dimethylsulfoxide Reductase, domain 2"/>
    <property type="match status" value="1"/>
</dbReference>
<evidence type="ECO:0000256" key="7">
    <source>
        <dbReference type="ARBA" id="ARBA00023014"/>
    </source>
</evidence>
<comment type="similarity">
    <text evidence="2">Belongs to the prokaryotic molybdopterin-containing oxidoreductase family.</text>
</comment>
<keyword evidence="5" id="KW-0560">Oxidoreductase</keyword>
<comment type="cofactor">
    <cofactor evidence="1">
        <name>Mo-bis(molybdopterin guanine dinucleotide)</name>
        <dbReference type="ChEBI" id="CHEBI:60539"/>
    </cofactor>
</comment>
<evidence type="ECO:0000313" key="9">
    <source>
        <dbReference type="EMBL" id="KWX73815.1"/>
    </source>
</evidence>
<evidence type="ECO:0000256" key="6">
    <source>
        <dbReference type="ARBA" id="ARBA00023004"/>
    </source>
</evidence>
<dbReference type="GO" id="GO:0016491">
    <property type="term" value="F:oxidoreductase activity"/>
    <property type="evidence" value="ECO:0007669"/>
    <property type="project" value="UniProtKB-KW"/>
</dbReference>
<dbReference type="EMBL" id="LIRB01000141">
    <property type="protein sequence ID" value="KWX73815.1"/>
    <property type="molecule type" value="Genomic_DNA"/>
</dbReference>
<evidence type="ECO:0000256" key="5">
    <source>
        <dbReference type="ARBA" id="ARBA00023002"/>
    </source>
</evidence>
<dbReference type="InterPro" id="IPR006963">
    <property type="entry name" value="Mopterin_OxRdtase_4Fe-4S_dom"/>
</dbReference>
<dbReference type="Gene3D" id="3.40.50.740">
    <property type="match status" value="1"/>
</dbReference>
<evidence type="ECO:0000256" key="4">
    <source>
        <dbReference type="ARBA" id="ARBA00022723"/>
    </source>
</evidence>
<evidence type="ECO:0000313" key="10">
    <source>
        <dbReference type="Proteomes" id="UP000070475"/>
    </source>
</evidence>
<dbReference type="InterPro" id="IPR006655">
    <property type="entry name" value="Mopterin_OxRdtase_prok_CS"/>
</dbReference>
<dbReference type="Gene3D" id="2.20.25.90">
    <property type="entry name" value="ADC-like domains"/>
    <property type="match status" value="1"/>
</dbReference>
<dbReference type="SMART" id="SM00926">
    <property type="entry name" value="Molybdop_Fe4S4"/>
    <property type="match status" value="1"/>
</dbReference>
<dbReference type="Pfam" id="PF01568">
    <property type="entry name" value="Molydop_binding"/>
    <property type="match status" value="1"/>
</dbReference>
<dbReference type="PANTHER" id="PTHR43742">
    <property type="entry name" value="TRIMETHYLAMINE-N-OXIDE REDUCTASE"/>
    <property type="match status" value="1"/>
</dbReference>
<dbReference type="SUPFAM" id="SSF53706">
    <property type="entry name" value="Formate dehydrogenase/DMSO reductase, domains 1-3"/>
    <property type="match status" value="1"/>
</dbReference>
<feature type="domain" description="4Fe-4S Mo/W bis-MGD-type" evidence="8">
    <location>
        <begin position="20"/>
        <end position="77"/>
    </location>
</feature>
<dbReference type="GO" id="GO:0046872">
    <property type="term" value="F:metal ion binding"/>
    <property type="evidence" value="ECO:0007669"/>
    <property type="project" value="UniProtKB-KW"/>
</dbReference>
<keyword evidence="10" id="KW-1185">Reference proteome</keyword>
<dbReference type="InterPro" id="IPR037920">
    <property type="entry name" value="YoaE_C"/>
</dbReference>
<keyword evidence="6" id="KW-0408">Iron</keyword>
<dbReference type="Pfam" id="PF04879">
    <property type="entry name" value="Molybdop_Fe4S4"/>
    <property type="match status" value="1"/>
</dbReference>
<dbReference type="CDD" id="cd02786">
    <property type="entry name" value="MopB_CT_3"/>
    <property type="match status" value="1"/>
</dbReference>
<dbReference type="InterPro" id="IPR006656">
    <property type="entry name" value="Mopterin_OxRdtase"/>
</dbReference>
<evidence type="ECO:0000256" key="2">
    <source>
        <dbReference type="ARBA" id="ARBA00010312"/>
    </source>
</evidence>
<dbReference type="PATRIC" id="fig|483937.3.peg.6874"/>
<dbReference type="InterPro" id="IPR050612">
    <property type="entry name" value="Prok_Mopterin_Oxidored"/>
</dbReference>
<protein>
    <submittedName>
        <fullName evidence="9">Oxidoreductase</fullName>
    </submittedName>
</protein>
<keyword evidence="7" id="KW-0411">Iron-sulfur</keyword>
<dbReference type="PROSITE" id="PS51669">
    <property type="entry name" value="4FE4S_MOW_BIS_MGD"/>
    <property type="match status" value="1"/>
</dbReference>
<dbReference type="SUPFAM" id="SSF50692">
    <property type="entry name" value="ADC-like"/>
    <property type="match status" value="1"/>
</dbReference>
<proteinExistence type="inferred from homology"/>
<dbReference type="InterPro" id="IPR009010">
    <property type="entry name" value="Asp_de-COase-like_dom_sf"/>
</dbReference>
<dbReference type="InterPro" id="IPR006657">
    <property type="entry name" value="MoPterin_dinucl-bd_dom"/>
</dbReference>
<evidence type="ECO:0000256" key="3">
    <source>
        <dbReference type="ARBA" id="ARBA00022505"/>
    </source>
</evidence>
<keyword evidence="4" id="KW-0479">Metal-binding</keyword>
<evidence type="ECO:0000259" key="8">
    <source>
        <dbReference type="PROSITE" id="PS51669"/>
    </source>
</evidence>
<reference evidence="9 10" key="1">
    <citation type="submission" date="2015-08" db="EMBL/GenBank/DDBJ databases">
        <title>Genomes of Paenibacillus riograndensis.</title>
        <authorList>
            <person name="Sant'Anna F.H."/>
            <person name="Souza R."/>
            <person name="Ambrosini A."/>
            <person name="Bach E."/>
            <person name="Fernandes G."/>
            <person name="Balsanelli E."/>
            <person name="Baura V.A."/>
            <person name="Pedrosa F.O."/>
            <person name="Souza E.M."/>
            <person name="Passaglia L."/>
        </authorList>
    </citation>
    <scope>NUCLEOTIDE SEQUENCE [LARGE SCALE GENOMIC DNA]</scope>
    <source>
        <strain evidence="9 10">CAS34</strain>
    </source>
</reference>
<dbReference type="Gene3D" id="3.30.2070.10">
    <property type="entry name" value="Formate dehydrogenase/DMSO reductase"/>
    <property type="match status" value="1"/>
</dbReference>
<comment type="caution">
    <text evidence="9">The sequence shown here is derived from an EMBL/GenBank/DDBJ whole genome shotgun (WGS) entry which is preliminary data.</text>
</comment>
<dbReference type="GO" id="GO:0043546">
    <property type="term" value="F:molybdopterin cofactor binding"/>
    <property type="evidence" value="ECO:0007669"/>
    <property type="project" value="InterPro"/>
</dbReference>
<evidence type="ECO:0000256" key="1">
    <source>
        <dbReference type="ARBA" id="ARBA00001942"/>
    </source>
</evidence>
<dbReference type="PROSITE" id="PS00490">
    <property type="entry name" value="MOLYBDOPTERIN_PROK_2"/>
    <property type="match status" value="1"/>
</dbReference>
<keyword evidence="3" id="KW-0500">Molybdenum</keyword>
<accession>A0A132TR46</accession>
<dbReference type="AlphaFoldDB" id="A0A132TR46"/>
<gene>
    <name evidence="9" type="ORF">AMQ84_21875</name>
</gene>
<dbReference type="Pfam" id="PF00384">
    <property type="entry name" value="Molybdopterin"/>
    <property type="match status" value="1"/>
</dbReference>
<dbReference type="Gene3D" id="2.40.40.20">
    <property type="match status" value="1"/>
</dbReference>
<dbReference type="PANTHER" id="PTHR43742:SF6">
    <property type="entry name" value="OXIDOREDUCTASE YYAE-RELATED"/>
    <property type="match status" value="1"/>
</dbReference>
<name>A0A132TR46_9BACL</name>
<dbReference type="Proteomes" id="UP000070475">
    <property type="component" value="Unassembled WGS sequence"/>
</dbReference>
<dbReference type="CDD" id="cd02766">
    <property type="entry name" value="MopB_3"/>
    <property type="match status" value="1"/>
</dbReference>
<dbReference type="PROSITE" id="PS00932">
    <property type="entry name" value="MOLYBDOPTERIN_PROK_3"/>
    <property type="match status" value="1"/>
</dbReference>
<sequence>MEYTYSSRKGGLQPMSYSGDGVFPAVCPLDCPDTCGLLVHKQNGKIIKVEGNPEHPVTKGAICNKVRHMAERVHHPERLLQPLRRTGPKGSGSFTPISWEEAIGEIAGRFKELSADYGPESILPYSFYGNMGVLSVDGMDRRFFNALGASRLEQSICNAAGSAGWKYTMGFNGGTSPEDTVNADLIIVWGGNIVSTSMHQVVYAEQARKRGAKVVVIDVHRNRTAQWADWFLPLYPGTDTALALGLMHILFRDGMTDDAFLERYTIGHEELRGHVLAYPPERVAEITGIAAADIEKLAKLYGEAKVSHIHIGNGLQHHDNGGMNVRTIACLPALTGAWLKTGGGAIKGNSGYSSTNDRALTRPDLRPNRRTRTINMNRIGEALELKEQPVMGMFVYCSNPVVVAPDAERVRKGFAREDLFTVVHDLFMTDTALYADIVLPATSTFENVDLYTSYWHHYIQLQEPVLDAPGECKSNVEVFSLLGKAMGLDAEAFSESPYDMIRQALDHPRNPYLNGVTLERLTAERFVKLDMSPQADYLDNLPTPSGKIELYSKAMELAGLPPLPTYTPLKEGYDGQQRPEPGTAYPLMFVSPPNHNFLNSTFSNVEKHQRMEKQPTLQIHPEDAAVRGIGEGDGLTVYNGRGSIELRAMVTDKMLPGTVISQGLWWEGKGHKQRVNVLTPDRLADMGNGATFFSTTVEVKRRGETQPNGESVGFK</sequence>